<evidence type="ECO:0000313" key="8">
    <source>
        <dbReference type="EMBL" id="MDI6105332.1"/>
    </source>
</evidence>
<evidence type="ECO:0000256" key="3">
    <source>
        <dbReference type="ARBA" id="ARBA00022722"/>
    </source>
</evidence>
<comment type="similarity">
    <text evidence="1">Belongs to the HicA mRNA interferase family.</text>
</comment>
<accession>A0ABT6WZY9</accession>
<dbReference type="InterPro" id="IPR038570">
    <property type="entry name" value="HicA_sf"/>
</dbReference>
<proteinExistence type="inferred from homology"/>
<dbReference type="Proteomes" id="UP001241758">
    <property type="component" value="Unassembled WGS sequence"/>
</dbReference>
<evidence type="ECO:0000313" key="9">
    <source>
        <dbReference type="Proteomes" id="UP001241758"/>
    </source>
</evidence>
<evidence type="ECO:0000256" key="2">
    <source>
        <dbReference type="ARBA" id="ARBA00022649"/>
    </source>
</evidence>
<keyword evidence="4" id="KW-0255">Endonuclease</keyword>
<dbReference type="EMBL" id="JASCTH010000043">
    <property type="protein sequence ID" value="MDI6105332.1"/>
    <property type="molecule type" value="Genomic_DNA"/>
</dbReference>
<sequence>MSPALADLPLRKVVDALTRAGFVHVHVRAKGSHAVYQHPNGRVAVVPQHSTVKRGTLASILRQAGLTTAEFLQRLR</sequence>
<evidence type="ECO:0000256" key="5">
    <source>
        <dbReference type="ARBA" id="ARBA00022801"/>
    </source>
</evidence>
<dbReference type="Pfam" id="PF07927">
    <property type="entry name" value="HicA_toxin"/>
    <property type="match status" value="1"/>
</dbReference>
<comment type="caution">
    <text evidence="8">The sequence shown here is derived from an EMBL/GenBank/DDBJ whole genome shotgun (WGS) entry which is preliminary data.</text>
</comment>
<dbReference type="InterPro" id="IPR012933">
    <property type="entry name" value="HicA_mRNA_interferase"/>
</dbReference>
<evidence type="ECO:0000256" key="1">
    <source>
        <dbReference type="ARBA" id="ARBA00006620"/>
    </source>
</evidence>
<gene>
    <name evidence="8" type="ORF">QLQ12_42800</name>
</gene>
<organism evidence="8 9">
    <name type="scientific">Actinoplanes sandaracinus</name>
    <dbReference type="NCBI Taxonomy" id="3045177"/>
    <lineage>
        <taxon>Bacteria</taxon>
        <taxon>Bacillati</taxon>
        <taxon>Actinomycetota</taxon>
        <taxon>Actinomycetes</taxon>
        <taxon>Micromonosporales</taxon>
        <taxon>Micromonosporaceae</taxon>
        <taxon>Actinoplanes</taxon>
    </lineage>
</organism>
<name>A0ABT6WZY9_9ACTN</name>
<keyword evidence="5" id="KW-0378">Hydrolase</keyword>
<dbReference type="RefSeq" id="WP_282766799.1">
    <property type="nucleotide sequence ID" value="NZ_JASCTH010000043.1"/>
</dbReference>
<keyword evidence="7" id="KW-0346">Stress response</keyword>
<keyword evidence="2" id="KW-1277">Toxin-antitoxin system</keyword>
<keyword evidence="3" id="KW-0540">Nuclease</keyword>
<dbReference type="SUPFAM" id="SSF54786">
    <property type="entry name" value="YcfA/nrd intein domain"/>
    <property type="match status" value="1"/>
</dbReference>
<evidence type="ECO:0000256" key="7">
    <source>
        <dbReference type="ARBA" id="ARBA00023016"/>
    </source>
</evidence>
<protein>
    <submittedName>
        <fullName evidence="8">Type II toxin-antitoxin system HicA family toxin</fullName>
    </submittedName>
</protein>
<keyword evidence="6" id="KW-0694">RNA-binding</keyword>
<evidence type="ECO:0000256" key="6">
    <source>
        <dbReference type="ARBA" id="ARBA00022884"/>
    </source>
</evidence>
<evidence type="ECO:0000256" key="4">
    <source>
        <dbReference type="ARBA" id="ARBA00022759"/>
    </source>
</evidence>
<dbReference type="Gene3D" id="3.30.920.30">
    <property type="entry name" value="Hypothetical protein"/>
    <property type="match status" value="1"/>
</dbReference>
<keyword evidence="9" id="KW-1185">Reference proteome</keyword>
<reference evidence="8 9" key="1">
    <citation type="submission" date="2023-05" db="EMBL/GenBank/DDBJ databases">
        <title>Actinoplanes sp. NEAU-A12 genome sequencing.</title>
        <authorList>
            <person name="Wang Z.-S."/>
        </authorList>
    </citation>
    <scope>NUCLEOTIDE SEQUENCE [LARGE SCALE GENOMIC DNA]</scope>
    <source>
        <strain evidence="8 9">NEAU-A12</strain>
    </source>
</reference>